<gene>
    <name evidence="2" type="ordered locus">Mevan_0765</name>
</gene>
<organism evidence="2 3">
    <name type="scientific">Methanococcus vannielii (strain ATCC 35089 / DSM 1224 / JCM 13029 / OCM 148 / SB)</name>
    <dbReference type="NCBI Taxonomy" id="406327"/>
    <lineage>
        <taxon>Archaea</taxon>
        <taxon>Methanobacteriati</taxon>
        <taxon>Methanobacteriota</taxon>
        <taxon>Methanomada group</taxon>
        <taxon>Methanococci</taxon>
        <taxon>Methanococcales</taxon>
        <taxon>Methanococcaceae</taxon>
        <taxon>Methanococcus</taxon>
    </lineage>
</organism>
<protein>
    <recommendedName>
        <fullName evidence="4">Membrane-bound hydrogenase subunit ehaG</fullName>
    </recommendedName>
</protein>
<dbReference type="HOGENOM" id="CLU_1369520_0_0_2"/>
<dbReference type="Proteomes" id="UP000001107">
    <property type="component" value="Chromosome"/>
</dbReference>
<sequence length="228" mass="25065">MDYVSLMFSKTVGVGLIVGILSLYTISRQKSDLNMILLTDLVEFAMLVIIAAVGTDLAEALILPGLVVGMAELLAVSEIFVSRNELKKTGKKKKSKLLEEFTIKETPNLNIRFNKMEVLYTTPKFFAFILVVYGAILSGFTGGAIIASGLLFYILAKRATGKKILSKELKVSFEGISGLSGIFWTLWILGYIGLFLFPDRWLYFLIMAGFGLSLKVGSKLGLIGELLE</sequence>
<keyword evidence="1" id="KW-0472">Membrane</keyword>
<accession>A6UQ99</accession>
<dbReference type="AlphaFoldDB" id="A6UQ99"/>
<keyword evidence="1" id="KW-0812">Transmembrane</keyword>
<proteinExistence type="predicted"/>
<feature type="transmembrane region" description="Helical" evidence="1">
    <location>
        <begin position="202"/>
        <end position="223"/>
    </location>
</feature>
<dbReference type="GeneID" id="5324645"/>
<feature type="transmembrane region" description="Helical" evidence="1">
    <location>
        <begin position="6"/>
        <end position="26"/>
    </location>
</feature>
<reference evidence="2" key="1">
    <citation type="submission" date="2007-06" db="EMBL/GenBank/DDBJ databases">
        <title>Complete sequence of Methanococcus vannielii SB.</title>
        <authorList>
            <consortium name="US DOE Joint Genome Institute"/>
            <person name="Copeland A."/>
            <person name="Lucas S."/>
            <person name="Lapidus A."/>
            <person name="Barry K."/>
            <person name="Glavina del Rio T."/>
            <person name="Dalin E."/>
            <person name="Tice H."/>
            <person name="Pitluck S."/>
            <person name="Chain P."/>
            <person name="Malfatti S."/>
            <person name="Shin M."/>
            <person name="Vergez L."/>
            <person name="Schmutz J."/>
            <person name="Larimer F."/>
            <person name="Land M."/>
            <person name="Hauser L."/>
            <person name="Kyrpides N."/>
            <person name="Anderson I."/>
            <person name="Sieprawska-Lupa M."/>
            <person name="Whitman W.B."/>
            <person name="Richardson P."/>
        </authorList>
    </citation>
    <scope>NUCLEOTIDE SEQUENCE [LARGE SCALE GENOMIC DNA]</scope>
    <source>
        <strain evidence="2">SB</strain>
    </source>
</reference>
<dbReference type="STRING" id="406327.Mevan_0765"/>
<feature type="transmembrane region" description="Helical" evidence="1">
    <location>
        <begin position="60"/>
        <end position="81"/>
    </location>
</feature>
<feature type="transmembrane region" description="Helical" evidence="1">
    <location>
        <begin position="176"/>
        <end position="197"/>
    </location>
</feature>
<dbReference type="InterPro" id="IPR019212">
    <property type="entry name" value="EhaG-like"/>
</dbReference>
<name>A6UQ99_METVS</name>
<keyword evidence="3" id="KW-1185">Reference proteome</keyword>
<dbReference type="RefSeq" id="WP_011972573.1">
    <property type="nucleotide sequence ID" value="NC_009634.1"/>
</dbReference>
<evidence type="ECO:0000313" key="2">
    <source>
        <dbReference type="EMBL" id="ABR54671.1"/>
    </source>
</evidence>
<feature type="transmembrane region" description="Helical" evidence="1">
    <location>
        <begin position="33"/>
        <end position="54"/>
    </location>
</feature>
<dbReference type="Pfam" id="PF09878">
    <property type="entry name" value="EhaG"/>
    <property type="match status" value="1"/>
</dbReference>
<dbReference type="EMBL" id="CP000742">
    <property type="protein sequence ID" value="ABR54671.1"/>
    <property type="molecule type" value="Genomic_DNA"/>
</dbReference>
<dbReference type="OrthoDB" id="65410at2157"/>
<keyword evidence="1" id="KW-1133">Transmembrane helix</keyword>
<evidence type="ECO:0008006" key="4">
    <source>
        <dbReference type="Google" id="ProtNLM"/>
    </source>
</evidence>
<dbReference type="eggNOG" id="arCOG04832">
    <property type="taxonomic scope" value="Archaea"/>
</dbReference>
<evidence type="ECO:0000256" key="1">
    <source>
        <dbReference type="SAM" id="Phobius"/>
    </source>
</evidence>
<evidence type="ECO:0000313" key="3">
    <source>
        <dbReference type="Proteomes" id="UP000001107"/>
    </source>
</evidence>
<feature type="transmembrane region" description="Helical" evidence="1">
    <location>
        <begin position="125"/>
        <end position="156"/>
    </location>
</feature>
<dbReference type="KEGG" id="mvn:Mevan_0765"/>